<feature type="transmembrane region" description="Helical" evidence="1">
    <location>
        <begin position="6"/>
        <end position="24"/>
    </location>
</feature>
<comment type="caution">
    <text evidence="2">The sequence shown here is derived from an EMBL/GenBank/DDBJ whole genome shotgun (WGS) entry which is preliminary data.</text>
</comment>
<reference evidence="3" key="1">
    <citation type="submission" date="2015-07" db="EMBL/GenBank/DDBJ databases">
        <title>Fjat-14205 dsm 2895.</title>
        <authorList>
            <person name="Liu B."/>
            <person name="Wang J."/>
            <person name="Zhu Y."/>
            <person name="Liu G."/>
            <person name="Chen Q."/>
            <person name="Chen Z."/>
            <person name="Lan J."/>
            <person name="Che J."/>
            <person name="Ge C."/>
            <person name="Shi H."/>
            <person name="Pan Z."/>
            <person name="Liu X."/>
        </authorList>
    </citation>
    <scope>NUCLEOTIDE SEQUENCE [LARGE SCALE GENOMIC DNA]</scope>
    <source>
        <strain evidence="3">DSM 25560</strain>
    </source>
</reference>
<keyword evidence="3" id="KW-1185">Reference proteome</keyword>
<protein>
    <submittedName>
        <fullName evidence="2">Uncharacterized protein</fullName>
    </submittedName>
</protein>
<sequence>MGLLSLITGFICIVITLRIYIPEIKKADTVQEKWMEFFDFITDPFTGSVLFYLGLLLTLYGLLSISNSL</sequence>
<keyword evidence="1" id="KW-0812">Transmembrane</keyword>
<accession>A0ABR5K1B4</accession>
<evidence type="ECO:0000313" key="3">
    <source>
        <dbReference type="Proteomes" id="UP000050668"/>
    </source>
</evidence>
<keyword evidence="1" id="KW-1133">Transmembrane helix</keyword>
<dbReference type="Proteomes" id="UP000050668">
    <property type="component" value="Unassembled WGS sequence"/>
</dbReference>
<name>A0ABR5K1B4_9BACI</name>
<dbReference type="EMBL" id="LGRV01000003">
    <property type="protein sequence ID" value="KOS68514.1"/>
    <property type="molecule type" value="Genomic_DNA"/>
</dbReference>
<keyword evidence="1" id="KW-0472">Membrane</keyword>
<feature type="transmembrane region" description="Helical" evidence="1">
    <location>
        <begin position="45"/>
        <end position="63"/>
    </location>
</feature>
<proteinExistence type="predicted"/>
<organism evidence="2 3">
    <name type="scientific">Lysinibacillus contaminans</name>
    <dbReference type="NCBI Taxonomy" id="1293441"/>
    <lineage>
        <taxon>Bacteria</taxon>
        <taxon>Bacillati</taxon>
        <taxon>Bacillota</taxon>
        <taxon>Bacilli</taxon>
        <taxon>Bacillales</taxon>
        <taxon>Bacillaceae</taxon>
        <taxon>Lysinibacillus</taxon>
    </lineage>
</organism>
<evidence type="ECO:0000256" key="1">
    <source>
        <dbReference type="SAM" id="Phobius"/>
    </source>
</evidence>
<evidence type="ECO:0000313" key="2">
    <source>
        <dbReference type="EMBL" id="KOS68514.1"/>
    </source>
</evidence>
<gene>
    <name evidence="2" type="ORF">AEA09_08095</name>
</gene>